<dbReference type="GO" id="GO:0005802">
    <property type="term" value="C:trans-Golgi network"/>
    <property type="evidence" value="ECO:0007669"/>
    <property type="project" value="TreeGrafter"/>
</dbReference>
<feature type="domain" description="DOP1 N-terminal" evidence="8">
    <location>
        <begin position="38"/>
        <end position="360"/>
    </location>
</feature>
<reference evidence="11 12" key="1">
    <citation type="journal article" date="2014" name="Genome Announc.">
        <title>Draft genome sequence of the pathogenic fungus Scedosporium apiospermum.</title>
        <authorList>
            <person name="Vandeputte P."/>
            <person name="Ghamrawi S."/>
            <person name="Rechenmann M."/>
            <person name="Iltis A."/>
            <person name="Giraud S."/>
            <person name="Fleury M."/>
            <person name="Thornton C."/>
            <person name="Delhaes L."/>
            <person name="Meyer W."/>
            <person name="Papon N."/>
            <person name="Bouchara J.P."/>
        </authorList>
    </citation>
    <scope>NUCLEOTIDE SEQUENCE [LARGE SCALE GENOMIC DNA]</scope>
    <source>
        <strain evidence="11 12">IHEM 14462</strain>
    </source>
</reference>
<proteinExistence type="inferred from homology"/>
<evidence type="ECO:0000256" key="4">
    <source>
        <dbReference type="ARBA" id="ARBA00023034"/>
    </source>
</evidence>
<dbReference type="Pfam" id="PF24597">
    <property type="entry name" value="TPR_DOP1_M"/>
    <property type="match status" value="1"/>
</dbReference>
<comment type="subcellular location">
    <subcellularLocation>
        <location evidence="1">Golgi apparatus membrane</location>
        <topology evidence="1">Peripheral membrane protein</topology>
    </subcellularLocation>
</comment>
<dbReference type="HOGENOM" id="CLU_001197_1_0_1"/>
<dbReference type="GO" id="GO:0015031">
    <property type="term" value="P:protein transport"/>
    <property type="evidence" value="ECO:0007669"/>
    <property type="project" value="UniProtKB-KW"/>
</dbReference>
<feature type="compositionally biased region" description="Basic and acidic residues" evidence="7">
    <location>
        <begin position="999"/>
        <end position="1009"/>
    </location>
</feature>
<dbReference type="GeneID" id="27722521"/>
<gene>
    <name evidence="11" type="ORF">SAPIO_CDS3449</name>
</gene>
<dbReference type="GO" id="GO:0005829">
    <property type="term" value="C:cytosol"/>
    <property type="evidence" value="ECO:0007669"/>
    <property type="project" value="GOC"/>
</dbReference>
<dbReference type="SUPFAM" id="SSF48371">
    <property type="entry name" value="ARM repeat"/>
    <property type="match status" value="1"/>
</dbReference>
<evidence type="ECO:0000256" key="5">
    <source>
        <dbReference type="ARBA" id="ARBA00023136"/>
    </source>
</evidence>
<evidence type="ECO:0000256" key="3">
    <source>
        <dbReference type="ARBA" id="ARBA00022927"/>
    </source>
</evidence>
<dbReference type="Pfam" id="PF24598">
    <property type="entry name" value="DOP1_C"/>
    <property type="match status" value="1"/>
</dbReference>
<name>A0A084GAT2_PSEDA</name>
<evidence type="ECO:0000256" key="6">
    <source>
        <dbReference type="ARBA" id="ARBA00046326"/>
    </source>
</evidence>
<dbReference type="GO" id="GO:0005768">
    <property type="term" value="C:endosome"/>
    <property type="evidence" value="ECO:0007669"/>
    <property type="project" value="TreeGrafter"/>
</dbReference>
<dbReference type="InterPro" id="IPR007249">
    <property type="entry name" value="DOP1_N"/>
</dbReference>
<dbReference type="OrthoDB" id="297643at2759"/>
<dbReference type="KEGG" id="sapo:SAPIO_CDS3449"/>
<dbReference type="InterPro" id="IPR056458">
    <property type="entry name" value="TPR_DOP1_M"/>
</dbReference>
<dbReference type="RefSeq" id="XP_016644243.1">
    <property type="nucleotide sequence ID" value="XM_016786237.1"/>
</dbReference>
<keyword evidence="2" id="KW-0813">Transport</keyword>
<organism evidence="11 12">
    <name type="scientific">Pseudallescheria apiosperma</name>
    <name type="common">Scedosporium apiospermum</name>
    <dbReference type="NCBI Taxonomy" id="563466"/>
    <lineage>
        <taxon>Eukaryota</taxon>
        <taxon>Fungi</taxon>
        <taxon>Dikarya</taxon>
        <taxon>Ascomycota</taxon>
        <taxon>Pezizomycotina</taxon>
        <taxon>Sordariomycetes</taxon>
        <taxon>Hypocreomycetidae</taxon>
        <taxon>Microascales</taxon>
        <taxon>Microascaceae</taxon>
        <taxon>Scedosporium</taxon>
    </lineage>
</organism>
<keyword evidence="5" id="KW-0472">Membrane</keyword>
<evidence type="ECO:0000313" key="11">
    <source>
        <dbReference type="EMBL" id="KEZ44444.1"/>
    </source>
</evidence>
<dbReference type="Proteomes" id="UP000028545">
    <property type="component" value="Unassembled WGS sequence"/>
</dbReference>
<dbReference type="InterPro" id="IPR016024">
    <property type="entry name" value="ARM-type_fold"/>
</dbReference>
<accession>A0A084GAT2</accession>
<dbReference type="EMBL" id="JOWA01000088">
    <property type="protein sequence ID" value="KEZ44444.1"/>
    <property type="molecule type" value="Genomic_DNA"/>
</dbReference>
<protein>
    <submittedName>
        <fullName evidence="11">Protein dopey</fullName>
    </submittedName>
</protein>
<evidence type="ECO:0000256" key="7">
    <source>
        <dbReference type="SAM" id="MobiDB-lite"/>
    </source>
</evidence>
<sequence length="1811" mass="199900">MALDGRRSVSPESSGRDSPIPRQWRNQLGADDTPAKKDKHYRKYASAVERALSLFETTLQEWADYISFLNRLLKALQSRPSSVNAIPSKALVAKRLAQCLNPSLPSGVHQKSLEVYNHIFSVIGQDGLSQDLPLYLPGLATTLSFASLSVRAPYLDLLETYFLGLHPKSLRPAMKSIVLALLPGLEEETSEEFDRTLKLMDSFKSAIRPPGSEDISSSHSTGDAFFWQCFFLASITGQTRRLGALAYLTRNLPKLAEEIGTEAKNKAESDTSKQLARIVTSPEPGLLIRCFAAGLGDEQLLIQRGYLDLLVTHLPLYSDVLQSKAKPADLQLLLRAAAGVVTRRDMSLNRRLWAWLLGPEPQHGDAEATIESPSADNQYLTSKTSYFEEYGLQPLTQALLTMINTSQTQTPAERARPYRICLSLMDRWEIGGLVVPEVFLPIVDSVRSYKSQAVSKADFHEVLRSASVFFDGVESGLIYGEILRLLTEAIGPGNATTALRIDKLNLVNFIISSFNVREEEMVTIHAPLTVLSILCMLINAKDRGELRDSQSDQLFETALHVSASLLDLVPRRAFPYGPGRQAGRKTQPEALASLPDTEILKKISAFYVEEQGAVDSSPPPLHGAEVAELLLQKSCQLSCEALSLPEESHDLTVRVRVLILLLLKVPEEYEWDVDVILASIRKGLDKPAPLPFTAFSSILALSTHLYSSDRISTPRLSELVVPLVRHAWVYLSASEPKYHVETVRCLWQLQTALTPQNRDIEAAISGLMIEKDIGGTFAIRPSEPGRSFSVLWSHTLQDSPSHMERRGSKTPITDHKLHAMPRLAGLDHYDVMLTQPLFLMLDALLDERTQLFMAAKAWLNSMVGIERLVSDDPMSSFVRVTEDDDLDVSGADGEVPMQGLLAQVCMRCIALRAGPENASLAVQTSQLTRIALTVLHQILLNPYASRLSLPHLEEVLIDRLIHSLNDHDPYIQILLLDVVYASLKLQAGPLPDQPTSPTSEKRPTVLDPNKRVPLPVVTEQLPRTKPPPPSLLRCLQAGLSSPNSQPVLESWVGFLTECLSMYSDAIFQILIPLVETLCGQIDGSFRALQATFREGQSSARPESSGPESTLISLLNGLEEVLASAHARLLIEEARTQAVKTPDQQQGFFGNMVSGVFASDSHQSRSATANDRLTVHLAFQDAIRMCFTIWHWGQGDEARLLDPSSVASFNYTSLRMRNRARRLLEHLFAAETLECLETLVDIWCKSYNEAKSQAAEVFKIFAALDVSRPKNTIPAIFNAIYSRTNPSALEPARMSTLTIDLQDTDLVIFLVDYTRSLDDDAMDEIWTDCITFLKDLLANPFPHRQTLPSLLEFAAILGEKVDNTNFGEQRKMRRELGDLFLKLLTALFTTRPITFTEPSLGSLSEKPKGDVSAHKTPADRADDVVGTLSTIVPNLPKILVESDRVLSAATTISTHVIGPTIRSRGFPDTVSKSTLDLLHELSRLPNNQKTSRKDIGDAFNDPKFFASDLQLVQSDWLPLLKQWVVGDKERVPEIIGRISPPTTAGIVFGVGATSARLEADRKTQLNLRRIATLILASAEDAFVSDLTAISDKLTELLGATATSSPSSTTRAEIYMVVRALVLKTGAIHLAMLWPVINAELHAAISSVVAPDHSTASETYMNASILQACKLLDLLICVAPDDFQLHEWLFVTDTIDAVYRSENYQPVALVDELSEELGSSASFSSGLHTESAAAQVATSSHQRRPLLGAGGINDDVSLERKDELVAKVLRPFFGQLSIFAFETTYAMGALDRERCVKGLLKDLFDEKTIVKAL</sequence>
<dbReference type="Pfam" id="PF04118">
    <property type="entry name" value="Dopey_N"/>
    <property type="match status" value="1"/>
</dbReference>
<feature type="domain" description="DOP1-like middle TPR" evidence="9">
    <location>
        <begin position="386"/>
        <end position="607"/>
    </location>
</feature>
<feature type="region of interest" description="Disordered" evidence="7">
    <location>
        <begin position="1"/>
        <end position="37"/>
    </location>
</feature>
<dbReference type="PANTHER" id="PTHR14042:SF24">
    <property type="entry name" value="PROTEIN DOPEY-1 HOMOLOG"/>
    <property type="match status" value="1"/>
</dbReference>
<evidence type="ECO:0000313" key="12">
    <source>
        <dbReference type="Proteomes" id="UP000028545"/>
    </source>
</evidence>
<dbReference type="GO" id="GO:0000139">
    <property type="term" value="C:Golgi membrane"/>
    <property type="evidence" value="ECO:0007669"/>
    <property type="project" value="UniProtKB-SubCell"/>
</dbReference>
<evidence type="ECO:0000256" key="2">
    <source>
        <dbReference type="ARBA" id="ARBA00022448"/>
    </source>
</evidence>
<keyword evidence="4" id="KW-0333">Golgi apparatus</keyword>
<dbReference type="OMA" id="GLETCIA"/>
<feature type="domain" description="DOP1-like C-terminal" evidence="10">
    <location>
        <begin position="1308"/>
        <end position="1784"/>
    </location>
</feature>
<dbReference type="GO" id="GO:0006895">
    <property type="term" value="P:Golgi to endosome transport"/>
    <property type="evidence" value="ECO:0007669"/>
    <property type="project" value="InterPro"/>
</dbReference>
<dbReference type="InterPro" id="IPR056457">
    <property type="entry name" value="DOP1_C"/>
</dbReference>
<dbReference type="VEuPathDB" id="FungiDB:SAPIO_CDS3449"/>
<comment type="similarity">
    <text evidence="6">Belongs to the DOP1 family.</text>
</comment>
<evidence type="ECO:0000256" key="1">
    <source>
        <dbReference type="ARBA" id="ARBA00004395"/>
    </source>
</evidence>
<evidence type="ECO:0000259" key="10">
    <source>
        <dbReference type="Pfam" id="PF24598"/>
    </source>
</evidence>
<evidence type="ECO:0000259" key="9">
    <source>
        <dbReference type="Pfam" id="PF24597"/>
    </source>
</evidence>
<comment type="caution">
    <text evidence="11">The sequence shown here is derived from an EMBL/GenBank/DDBJ whole genome shotgun (WGS) entry which is preliminary data.</text>
</comment>
<evidence type="ECO:0000259" key="8">
    <source>
        <dbReference type="Pfam" id="PF04118"/>
    </source>
</evidence>
<keyword evidence="12" id="KW-1185">Reference proteome</keyword>
<feature type="region of interest" description="Disordered" evidence="7">
    <location>
        <begin position="990"/>
        <end position="1009"/>
    </location>
</feature>
<keyword evidence="3" id="KW-0653">Protein transport</keyword>
<dbReference type="InterPro" id="IPR040314">
    <property type="entry name" value="DOP1"/>
</dbReference>
<dbReference type="PANTHER" id="PTHR14042">
    <property type="entry name" value="DOPEY-RELATED"/>
    <property type="match status" value="1"/>
</dbReference>